<feature type="active site" evidence="11">
    <location>
        <position position="36"/>
    </location>
</feature>
<evidence type="ECO:0000256" key="2">
    <source>
        <dbReference type="ARBA" id="ARBA00002312"/>
    </source>
</evidence>
<accession>A0A9Q9BQQ3</accession>
<dbReference type="InterPro" id="IPR019757">
    <property type="entry name" value="Pept_S26A_signal_pept_1_Lys-AS"/>
</dbReference>
<dbReference type="InterPro" id="IPR036286">
    <property type="entry name" value="LexA/Signal_pep-like_sf"/>
</dbReference>
<evidence type="ECO:0000256" key="5">
    <source>
        <dbReference type="ARBA" id="ARBA00022475"/>
    </source>
</evidence>
<comment type="catalytic activity">
    <reaction evidence="1 12">
        <text>Cleavage of hydrophobic, N-terminal signal or leader sequences from secreted and periplasmic proteins.</text>
        <dbReference type="EC" id="3.4.21.89"/>
    </reaction>
</comment>
<dbReference type="Proteomes" id="UP001057381">
    <property type="component" value="Plasmid pEpi0143-OL-5"/>
</dbReference>
<dbReference type="Pfam" id="PF10502">
    <property type="entry name" value="Peptidase_S26"/>
    <property type="match status" value="1"/>
</dbReference>
<dbReference type="PROSITE" id="PS00761">
    <property type="entry name" value="SPASE_I_3"/>
    <property type="match status" value="1"/>
</dbReference>
<dbReference type="InterPro" id="IPR019756">
    <property type="entry name" value="Pept_S26A_signal_pept_1_Ser-AS"/>
</dbReference>
<keyword evidence="8 12" id="KW-0378">Hydrolase</keyword>
<evidence type="ECO:0000256" key="8">
    <source>
        <dbReference type="ARBA" id="ARBA00022801"/>
    </source>
</evidence>
<dbReference type="CDD" id="cd06530">
    <property type="entry name" value="S26_SPase_I"/>
    <property type="match status" value="1"/>
</dbReference>
<dbReference type="GO" id="GO:0006465">
    <property type="term" value="P:signal peptide processing"/>
    <property type="evidence" value="ECO:0007669"/>
    <property type="project" value="InterPro"/>
</dbReference>
<evidence type="ECO:0000256" key="7">
    <source>
        <dbReference type="ARBA" id="ARBA00022692"/>
    </source>
</evidence>
<keyword evidence="7 12" id="KW-0812">Transmembrane</keyword>
<dbReference type="PRINTS" id="PR00727">
    <property type="entry name" value="LEADERPTASE"/>
</dbReference>
<dbReference type="PANTHER" id="PTHR43390">
    <property type="entry name" value="SIGNAL PEPTIDASE I"/>
    <property type="match status" value="1"/>
</dbReference>
<comment type="subcellular location">
    <subcellularLocation>
        <location evidence="3">Cell membrane</location>
        <topology evidence="3">Single-pass type II membrane protein</topology>
    </subcellularLocation>
    <subcellularLocation>
        <location evidence="13">Membrane</location>
        <topology evidence="13">Single-pass type II membrane protein</topology>
    </subcellularLocation>
</comment>
<keyword evidence="9 12" id="KW-1133">Transmembrane helix</keyword>
<evidence type="ECO:0000313" key="15">
    <source>
        <dbReference type="EMBL" id="UTH14970.1"/>
    </source>
</evidence>
<comment type="similarity">
    <text evidence="4 13">Belongs to the peptidase S26 family.</text>
</comment>
<feature type="transmembrane region" description="Helical" evidence="12">
    <location>
        <begin position="9"/>
        <end position="32"/>
    </location>
</feature>
<name>A0A9Q9BQQ3_9STAP</name>
<dbReference type="KEGG" id="mequ:KFV11_11620"/>
<keyword evidence="10 12" id="KW-0472">Membrane</keyword>
<evidence type="ECO:0000256" key="6">
    <source>
        <dbReference type="ARBA" id="ARBA00022670"/>
    </source>
</evidence>
<dbReference type="NCBIfam" id="TIGR02227">
    <property type="entry name" value="sigpep_I_bact"/>
    <property type="match status" value="1"/>
</dbReference>
<dbReference type="Gene3D" id="2.10.109.10">
    <property type="entry name" value="Umud Fragment, subunit A"/>
    <property type="match status" value="1"/>
</dbReference>
<dbReference type="EC" id="3.4.21.89" evidence="12"/>
<dbReference type="EMBL" id="CP073814">
    <property type="protein sequence ID" value="UTH14970.1"/>
    <property type="molecule type" value="Genomic_DNA"/>
</dbReference>
<dbReference type="AlphaFoldDB" id="A0A9Q9BQQ3"/>
<dbReference type="InterPro" id="IPR000223">
    <property type="entry name" value="Pept_S26A_signal_pept_1"/>
</dbReference>
<dbReference type="RefSeq" id="WP_254250646.1">
    <property type="nucleotide sequence ID" value="NZ_CP073814.1"/>
</dbReference>
<organism evidence="15 16">
    <name type="scientific">Macrococcus equipercicus</name>
    <dbReference type="NCBI Taxonomy" id="69967"/>
    <lineage>
        <taxon>Bacteria</taxon>
        <taxon>Bacillati</taxon>
        <taxon>Bacillota</taxon>
        <taxon>Bacilli</taxon>
        <taxon>Bacillales</taxon>
        <taxon>Staphylococcaceae</taxon>
        <taxon>Macrococcus</taxon>
    </lineage>
</organism>
<reference evidence="15" key="1">
    <citation type="submission" date="2021-04" db="EMBL/GenBank/DDBJ databases">
        <title>Complete Genome Sequences of Macrococcus spp. from dog and cattle.</title>
        <authorList>
            <person name="Schwendener S."/>
            <person name="Perreten V."/>
        </authorList>
    </citation>
    <scope>NUCLEOTIDE SEQUENCE</scope>
    <source>
        <strain evidence="15">Epi0143-OL</strain>
        <plasmid evidence="15">pEpi0143-OL-5</plasmid>
    </source>
</reference>
<feature type="active site" evidence="11">
    <location>
        <position position="77"/>
    </location>
</feature>
<evidence type="ECO:0000259" key="14">
    <source>
        <dbReference type="Pfam" id="PF10502"/>
    </source>
</evidence>
<keyword evidence="5" id="KW-1003">Cell membrane</keyword>
<dbReference type="InterPro" id="IPR019533">
    <property type="entry name" value="Peptidase_S26"/>
</dbReference>
<dbReference type="InterPro" id="IPR019758">
    <property type="entry name" value="Pept_S26A_signal_pept_1_CS"/>
</dbReference>
<evidence type="ECO:0000256" key="9">
    <source>
        <dbReference type="ARBA" id="ARBA00022989"/>
    </source>
</evidence>
<gene>
    <name evidence="15" type="primary">lepB</name>
    <name evidence="15" type="ORF">KFV11_11620</name>
</gene>
<dbReference type="SUPFAM" id="SSF51306">
    <property type="entry name" value="LexA/Signal peptidase"/>
    <property type="match status" value="1"/>
</dbReference>
<protein>
    <recommendedName>
        <fullName evidence="12">Signal peptidase I</fullName>
        <ecNumber evidence="12">3.4.21.89</ecNumber>
    </recommendedName>
</protein>
<dbReference type="PROSITE" id="PS00760">
    <property type="entry name" value="SPASE_I_2"/>
    <property type="match status" value="1"/>
</dbReference>
<evidence type="ECO:0000256" key="4">
    <source>
        <dbReference type="ARBA" id="ARBA00009370"/>
    </source>
</evidence>
<evidence type="ECO:0000256" key="3">
    <source>
        <dbReference type="ARBA" id="ARBA00004401"/>
    </source>
</evidence>
<evidence type="ECO:0000313" key="16">
    <source>
        <dbReference type="Proteomes" id="UP001057381"/>
    </source>
</evidence>
<dbReference type="GO" id="GO:0009003">
    <property type="term" value="F:signal peptidase activity"/>
    <property type="evidence" value="ECO:0007669"/>
    <property type="project" value="UniProtKB-EC"/>
</dbReference>
<geneLocation type="plasmid" evidence="15 16">
    <name>pEpi0143-OL-5</name>
</geneLocation>
<sequence>MKKEIKEWLIALLVALSVYFLITNFLMVIYTISGDSMFPTFKDKEKVIVSKISKTLNHIDRGDVIVFHANREDDYIKRLVGLPGDKVVYKDDVLYINGRKVEEEYLDENKIAKKGELLTENFTVKELINSDGTDIIPKNKYLVLGDNREISIDSRRSLGLINKKDVVGKVVLRFWPFDYFHYNFYPNSYDEVNKEN</sequence>
<dbReference type="GO" id="GO:0004252">
    <property type="term" value="F:serine-type endopeptidase activity"/>
    <property type="evidence" value="ECO:0007669"/>
    <property type="project" value="InterPro"/>
</dbReference>
<dbReference type="GO" id="GO:0005886">
    <property type="term" value="C:plasma membrane"/>
    <property type="evidence" value="ECO:0007669"/>
    <property type="project" value="UniProtKB-SubCell"/>
</dbReference>
<evidence type="ECO:0000256" key="1">
    <source>
        <dbReference type="ARBA" id="ARBA00000677"/>
    </source>
</evidence>
<evidence type="ECO:0000256" key="11">
    <source>
        <dbReference type="PIRSR" id="PIRSR600223-1"/>
    </source>
</evidence>
<dbReference type="PROSITE" id="PS00501">
    <property type="entry name" value="SPASE_I_1"/>
    <property type="match status" value="1"/>
</dbReference>
<evidence type="ECO:0000256" key="12">
    <source>
        <dbReference type="RuleBase" id="RU003993"/>
    </source>
</evidence>
<feature type="domain" description="Peptidase S26" evidence="14">
    <location>
        <begin position="6"/>
        <end position="175"/>
    </location>
</feature>
<evidence type="ECO:0000256" key="10">
    <source>
        <dbReference type="ARBA" id="ARBA00023136"/>
    </source>
</evidence>
<keyword evidence="15" id="KW-0614">Plasmid</keyword>
<proteinExistence type="inferred from homology"/>
<comment type="function">
    <text evidence="2">Essential for cell viability.</text>
</comment>
<dbReference type="FunFam" id="2.10.109.10:FF:000008">
    <property type="entry name" value="Signal peptidase I"/>
    <property type="match status" value="1"/>
</dbReference>
<keyword evidence="6 12" id="KW-0645">Protease</keyword>
<evidence type="ECO:0000256" key="13">
    <source>
        <dbReference type="RuleBase" id="RU362042"/>
    </source>
</evidence>
<dbReference type="PANTHER" id="PTHR43390:SF1">
    <property type="entry name" value="CHLOROPLAST PROCESSING PEPTIDASE"/>
    <property type="match status" value="1"/>
</dbReference>